<sequence>MGNLSEYHNLESKTQFYNCITINTEQEFDSAFNHIKANSKDYVFRSVNEAKFKLYSSAQRQWIWNDLSNKYTSYKDYVNSFIVNVQSHQHIVSFFYNNHIPLNDFVILALLQHYSQPSPLVDFTYNPLLSLFFAFDNVKPGTTGNEIDNYVSLYRLKYTHPCFCSIQDVNVHGTNTLSDTLRNLNIPLTQIDTSKVLFDIRNLTYNEYADIGIMLVHGDKMGITNIQIPALGFTCTYNITNPNLRNQEGLFMLNTTEDIPLEDLIRKKHRYVGPLIDCYDINKELEPYIRTTYLDPAGINHSLIYPQDKDSQNLRNWLGSF</sequence>
<comment type="caution">
    <text evidence="2">The sequence shown here is derived from an EMBL/GenBank/DDBJ whole genome shotgun (WGS) entry which is preliminary data.</text>
</comment>
<name>A0A3E4UGC1_BACSE</name>
<dbReference type="Pfam" id="PF08867">
    <property type="entry name" value="FRG"/>
    <property type="match status" value="1"/>
</dbReference>
<gene>
    <name evidence="2" type="ORF">DXC34_18420</name>
</gene>
<dbReference type="Proteomes" id="UP000261223">
    <property type="component" value="Unassembled WGS sequence"/>
</dbReference>
<evidence type="ECO:0000313" key="2">
    <source>
        <dbReference type="EMBL" id="RGM08177.1"/>
    </source>
</evidence>
<proteinExistence type="predicted"/>
<dbReference type="AlphaFoldDB" id="A0A3E4UGC1"/>
<dbReference type="SMART" id="SM00901">
    <property type="entry name" value="FRG"/>
    <property type="match status" value="1"/>
</dbReference>
<evidence type="ECO:0000259" key="1">
    <source>
        <dbReference type="SMART" id="SM00901"/>
    </source>
</evidence>
<reference evidence="2 3" key="1">
    <citation type="submission" date="2018-08" db="EMBL/GenBank/DDBJ databases">
        <title>A genome reference for cultivated species of the human gut microbiota.</title>
        <authorList>
            <person name="Zou Y."/>
            <person name="Xue W."/>
            <person name="Luo G."/>
        </authorList>
    </citation>
    <scope>NUCLEOTIDE SEQUENCE [LARGE SCALE GENOMIC DNA]</scope>
    <source>
        <strain evidence="2 3">TF03-6</strain>
    </source>
</reference>
<accession>A0A3E4UGC1</accession>
<dbReference type="EMBL" id="QSSV01000050">
    <property type="protein sequence ID" value="RGM08177.1"/>
    <property type="molecule type" value="Genomic_DNA"/>
</dbReference>
<organism evidence="2 3">
    <name type="scientific">Bacteroides stercoris</name>
    <dbReference type="NCBI Taxonomy" id="46506"/>
    <lineage>
        <taxon>Bacteria</taxon>
        <taxon>Pseudomonadati</taxon>
        <taxon>Bacteroidota</taxon>
        <taxon>Bacteroidia</taxon>
        <taxon>Bacteroidales</taxon>
        <taxon>Bacteroidaceae</taxon>
        <taxon>Bacteroides</taxon>
    </lineage>
</organism>
<dbReference type="InterPro" id="IPR014966">
    <property type="entry name" value="FRG-dom"/>
</dbReference>
<feature type="domain" description="FRG" evidence="1">
    <location>
        <begin position="38"/>
        <end position="152"/>
    </location>
</feature>
<protein>
    <submittedName>
        <fullName evidence="2">FRG domain-containing protein</fullName>
    </submittedName>
</protein>
<dbReference type="RefSeq" id="WP_117742678.1">
    <property type="nucleotide sequence ID" value="NZ_QSSV01000050.1"/>
</dbReference>
<evidence type="ECO:0000313" key="3">
    <source>
        <dbReference type="Proteomes" id="UP000261223"/>
    </source>
</evidence>